<dbReference type="EMBL" id="JARWBG010000001">
    <property type="protein sequence ID" value="MDH2387519.1"/>
    <property type="molecule type" value="Genomic_DNA"/>
</dbReference>
<comment type="function">
    <text evidence="6">Provides the precursors necessary for DNA synthesis. Catalyzes the biosynthesis of deoxyribonucleotides from the corresponding ribonucleotides.</text>
</comment>
<dbReference type="InterPro" id="IPR013509">
    <property type="entry name" value="RNR_lsu_N"/>
</dbReference>
<dbReference type="NCBIfam" id="TIGR02506">
    <property type="entry name" value="NrdE_NrdA"/>
    <property type="match status" value="1"/>
</dbReference>
<dbReference type="InterPro" id="IPR000788">
    <property type="entry name" value="RNR_lg_C"/>
</dbReference>
<dbReference type="RefSeq" id="WP_279925624.1">
    <property type="nucleotide sequence ID" value="NZ_JARWBG010000001.1"/>
</dbReference>
<comment type="catalytic activity">
    <reaction evidence="5 6">
        <text>a 2'-deoxyribonucleoside 5'-diphosphate + [thioredoxin]-disulfide + H2O = a ribonucleoside 5'-diphosphate + [thioredoxin]-dithiol</text>
        <dbReference type="Rhea" id="RHEA:23252"/>
        <dbReference type="Rhea" id="RHEA-COMP:10698"/>
        <dbReference type="Rhea" id="RHEA-COMP:10700"/>
        <dbReference type="ChEBI" id="CHEBI:15377"/>
        <dbReference type="ChEBI" id="CHEBI:29950"/>
        <dbReference type="ChEBI" id="CHEBI:50058"/>
        <dbReference type="ChEBI" id="CHEBI:57930"/>
        <dbReference type="ChEBI" id="CHEBI:73316"/>
        <dbReference type="EC" id="1.17.4.1"/>
    </reaction>
</comment>
<evidence type="ECO:0000256" key="3">
    <source>
        <dbReference type="ARBA" id="ARBA00023002"/>
    </source>
</evidence>
<keyword evidence="9" id="KW-1185">Reference proteome</keyword>
<dbReference type="Pfam" id="PF02867">
    <property type="entry name" value="Ribonuc_red_lgC"/>
    <property type="match status" value="1"/>
</dbReference>
<sequence length="795" mass="86545">MTIAPADPASGISERVGDGPGTALLRTLTDLTADLPDTDPGRVAAAALRGRHAGSDEAELRSLATEAAAGLISEDPAYSRLAARLLTRTIAEEAAGEGAVSFSASIAVGCREGLIADRTAEFARLHSARLDSLVDQALAQGADDRFGYFGLRTLHSRYLLRHPITRNVIETPQHFMLRVAAGLAEDDSIRALEEVAALYGLMNRLDYLPSSPTLFNSGTRHPQMSSCYLLDSPLDELDSIYDRYHQVARLSKHAGGIGLSYSRIRSRGSLIRGTNGHSNGIVPFLRTLDSSVAAVNQGGRRKGAACVYLETWHADIEEFLELRDNTGEEARRTHNLNLAHWIPDEFMRRVAADADWSLFSPADVPELVDLWGDGFDAAYLKAEAAGLARKTIPARELYGRMMRTLAQTGNGWMTFKDAANRTANQTAEPGRVVHSSNLCTEILEVTDDGETAVCNLGSVNLGAFVTPAGEIDWERLDNTVRTAVTFLDRVVDINFYPTEQAGRSNARWRPVGLGAMGLQDVFFKLRLPFDSAEAKALSTKVAERIMLAAYEASCDLAERHGPLPAWTETRAARGVLHPDHYEVTPNWPERWDALRARVAAAGMRNSLLLAIAPTATIASIAGVYECIEPQVSNLFKRETLSGEFLQVNSYLVADLKKLGVWDAQTREALRESNGSVQGLGWVPAEIRELYRTAWEIPQRGLIDMAAARTPFLDQSQSLNLFLETPTIGKLSSMYAYAWKSGLKTTYYLRSRPATRIARAAGGASAAAAPSVPVQATPEEAVACSLENPESCEACQ</sequence>
<dbReference type="InterPro" id="IPR013346">
    <property type="entry name" value="NrdE_NrdA_C"/>
</dbReference>
<evidence type="ECO:0000256" key="6">
    <source>
        <dbReference type="RuleBase" id="RU003410"/>
    </source>
</evidence>
<dbReference type="CDD" id="cd01679">
    <property type="entry name" value="RNR_I"/>
    <property type="match status" value="1"/>
</dbReference>
<dbReference type="PRINTS" id="PR01183">
    <property type="entry name" value="RIBORDTASEM1"/>
</dbReference>
<evidence type="ECO:0000256" key="2">
    <source>
        <dbReference type="ARBA" id="ARBA00012274"/>
    </source>
</evidence>
<dbReference type="Pfam" id="PF00317">
    <property type="entry name" value="Ribonuc_red_lgN"/>
    <property type="match status" value="1"/>
</dbReference>
<evidence type="ECO:0000256" key="4">
    <source>
        <dbReference type="ARBA" id="ARBA00023116"/>
    </source>
</evidence>
<proteinExistence type="inferred from homology"/>
<comment type="similarity">
    <text evidence="1 6">Belongs to the ribonucleoside diphosphate reductase large chain family.</text>
</comment>
<name>A0ABT6HHJ0_9ACTN</name>
<comment type="caution">
    <text evidence="8">The sequence shown here is derived from an EMBL/GenBank/DDBJ whole genome shotgun (WGS) entry which is preliminary data.</text>
</comment>
<dbReference type="EC" id="1.17.4.1" evidence="2 6"/>
<gene>
    <name evidence="8" type="ORF">QCN29_01690</name>
</gene>
<dbReference type="PROSITE" id="PS00089">
    <property type="entry name" value="RIBORED_LARGE"/>
    <property type="match status" value="1"/>
</dbReference>
<protein>
    <recommendedName>
        <fullName evidence="2 6">Ribonucleoside-diphosphate reductase</fullName>
        <ecNumber evidence="2 6">1.17.4.1</ecNumber>
    </recommendedName>
</protein>
<evidence type="ECO:0000313" key="8">
    <source>
        <dbReference type="EMBL" id="MDH2387519.1"/>
    </source>
</evidence>
<dbReference type="PANTHER" id="PTHR11573">
    <property type="entry name" value="RIBONUCLEOSIDE-DIPHOSPHATE REDUCTASE LARGE CHAIN"/>
    <property type="match status" value="1"/>
</dbReference>
<dbReference type="Gene3D" id="3.20.70.20">
    <property type="match status" value="1"/>
</dbReference>
<dbReference type="GO" id="GO:0004748">
    <property type="term" value="F:ribonucleoside-diphosphate reductase activity, thioredoxin disulfide as acceptor"/>
    <property type="evidence" value="ECO:0007669"/>
    <property type="project" value="UniProtKB-EC"/>
</dbReference>
<keyword evidence="3 6" id="KW-0560">Oxidoreductase</keyword>
<dbReference type="SUPFAM" id="SSF48168">
    <property type="entry name" value="R1 subunit of ribonucleotide reductase, N-terminal domain"/>
    <property type="match status" value="1"/>
</dbReference>
<dbReference type="PANTHER" id="PTHR11573:SF6">
    <property type="entry name" value="RIBONUCLEOSIDE-DIPHOSPHATE REDUCTASE LARGE SUBUNIT"/>
    <property type="match status" value="1"/>
</dbReference>
<evidence type="ECO:0000313" key="9">
    <source>
        <dbReference type="Proteomes" id="UP001223144"/>
    </source>
</evidence>
<evidence type="ECO:0000256" key="5">
    <source>
        <dbReference type="ARBA" id="ARBA00047754"/>
    </source>
</evidence>
<dbReference type="InterPro" id="IPR039718">
    <property type="entry name" value="Rrm1"/>
</dbReference>
<keyword evidence="4 6" id="KW-0215">Deoxyribonucleotide synthesis</keyword>
<organism evidence="8 9">
    <name type="scientific">Streptomyces chengmaiensis</name>
    <dbReference type="NCBI Taxonomy" id="3040919"/>
    <lineage>
        <taxon>Bacteria</taxon>
        <taxon>Bacillati</taxon>
        <taxon>Actinomycetota</taxon>
        <taxon>Actinomycetes</taxon>
        <taxon>Kitasatosporales</taxon>
        <taxon>Streptomycetaceae</taxon>
        <taxon>Streptomyces</taxon>
    </lineage>
</organism>
<dbReference type="Proteomes" id="UP001223144">
    <property type="component" value="Unassembled WGS sequence"/>
</dbReference>
<reference evidence="8 9" key="1">
    <citation type="submission" date="2023-04" db="EMBL/GenBank/DDBJ databases">
        <title>Streptomyces chengmaiensis sp. nov. isolated from the stem of mangrove plant in Hainan.</title>
        <authorList>
            <person name="Huang X."/>
            <person name="Zhou S."/>
            <person name="Chu X."/>
            <person name="Xie Y."/>
            <person name="Lin Y."/>
        </authorList>
    </citation>
    <scope>NUCLEOTIDE SEQUENCE [LARGE SCALE GENOMIC DNA]</scope>
    <source>
        <strain evidence="8 9">HNM0663</strain>
    </source>
</reference>
<evidence type="ECO:0000256" key="1">
    <source>
        <dbReference type="ARBA" id="ARBA00010406"/>
    </source>
</evidence>
<dbReference type="SUPFAM" id="SSF51998">
    <property type="entry name" value="PFL-like glycyl radical enzymes"/>
    <property type="match status" value="1"/>
</dbReference>
<accession>A0ABT6HHJ0</accession>
<dbReference type="InterPro" id="IPR008926">
    <property type="entry name" value="RNR_R1-su_N"/>
</dbReference>
<feature type="domain" description="Ribonucleotide reductase large subunit" evidence="7">
    <location>
        <begin position="591"/>
        <end position="613"/>
    </location>
</feature>
<evidence type="ECO:0000259" key="7">
    <source>
        <dbReference type="PROSITE" id="PS00089"/>
    </source>
</evidence>